<reference evidence="4" key="2">
    <citation type="submission" date="2021-09" db="EMBL/GenBank/DDBJ databases">
        <authorList>
            <person name="Jia N."/>
            <person name="Wang J."/>
            <person name="Shi W."/>
            <person name="Du L."/>
            <person name="Sun Y."/>
            <person name="Zhan W."/>
            <person name="Jiang J."/>
            <person name="Wang Q."/>
            <person name="Zhang B."/>
            <person name="Ji P."/>
            <person name="Sakyi L.B."/>
            <person name="Cui X."/>
            <person name="Yuan T."/>
            <person name="Jiang B."/>
            <person name="Yang W."/>
            <person name="Lam T.T.-Y."/>
            <person name="Chang Q."/>
            <person name="Ding S."/>
            <person name="Wang X."/>
            <person name="Zhu J."/>
            <person name="Ruan X."/>
            <person name="Zhao L."/>
            <person name="Wei J."/>
            <person name="Que T."/>
            <person name="Du C."/>
            <person name="Cheng J."/>
            <person name="Dai P."/>
            <person name="Han X."/>
            <person name="Huang E."/>
            <person name="Gao Y."/>
            <person name="Liu J."/>
            <person name="Shao H."/>
            <person name="Ye R."/>
            <person name="Li L."/>
            <person name="Wei W."/>
            <person name="Wang X."/>
            <person name="Wang C."/>
            <person name="Huo Q."/>
            <person name="Li W."/>
            <person name="Guo W."/>
            <person name="Chen H."/>
            <person name="Chen S."/>
            <person name="Zhou L."/>
            <person name="Zhou L."/>
            <person name="Ni X."/>
            <person name="Tian J."/>
            <person name="Zhou Y."/>
            <person name="Sheng Y."/>
            <person name="Liu T."/>
            <person name="Pan Y."/>
            <person name="Xia L."/>
            <person name="Li J."/>
            <person name="Zhao F."/>
            <person name="Cao W."/>
        </authorList>
    </citation>
    <scope>NUCLEOTIDE SEQUENCE</scope>
    <source>
        <strain evidence="4">Rmic-2018</strain>
        <tissue evidence="4">Larvae</tissue>
    </source>
</reference>
<protein>
    <submittedName>
        <fullName evidence="4">Uncharacterized protein</fullName>
    </submittedName>
</protein>
<dbReference type="Gene3D" id="3.40.50.300">
    <property type="entry name" value="P-loop containing nucleotide triphosphate hydrolases"/>
    <property type="match status" value="1"/>
</dbReference>
<evidence type="ECO:0000256" key="3">
    <source>
        <dbReference type="SAM" id="MobiDB-lite"/>
    </source>
</evidence>
<name>A0A9J6CT58_RHIMP</name>
<dbReference type="EMBL" id="JABSTU010006908">
    <property type="protein sequence ID" value="KAH7931590.1"/>
    <property type="molecule type" value="Genomic_DNA"/>
</dbReference>
<proteinExistence type="predicted"/>
<dbReference type="PANTHER" id="PTHR18934:SF257">
    <property type="entry name" value="ATP-DEPENDENT RNA HELICASE DHX30"/>
    <property type="match status" value="1"/>
</dbReference>
<dbReference type="GO" id="GO:0005634">
    <property type="term" value="C:nucleus"/>
    <property type="evidence" value="ECO:0007669"/>
    <property type="project" value="TreeGrafter"/>
</dbReference>
<keyword evidence="2" id="KW-0347">Helicase</keyword>
<dbReference type="GO" id="GO:0005737">
    <property type="term" value="C:cytoplasm"/>
    <property type="evidence" value="ECO:0007669"/>
    <property type="project" value="TreeGrafter"/>
</dbReference>
<accession>A0A9J6CT58</accession>
<feature type="region of interest" description="Disordered" evidence="3">
    <location>
        <begin position="372"/>
        <end position="392"/>
    </location>
</feature>
<dbReference type="GO" id="GO:0003678">
    <property type="term" value="F:DNA helicase activity"/>
    <property type="evidence" value="ECO:0007669"/>
    <property type="project" value="TreeGrafter"/>
</dbReference>
<comment type="caution">
    <text evidence="4">The sequence shown here is derived from an EMBL/GenBank/DDBJ whole genome shotgun (WGS) entry which is preliminary data.</text>
</comment>
<dbReference type="Proteomes" id="UP000821866">
    <property type="component" value="Unassembled WGS sequence"/>
</dbReference>
<dbReference type="GO" id="GO:0016787">
    <property type="term" value="F:hydrolase activity"/>
    <property type="evidence" value="ECO:0007669"/>
    <property type="project" value="UniProtKB-KW"/>
</dbReference>
<dbReference type="VEuPathDB" id="VectorBase:LOC119187919"/>
<evidence type="ECO:0000256" key="1">
    <source>
        <dbReference type="ARBA" id="ARBA00022801"/>
    </source>
</evidence>
<dbReference type="GO" id="GO:0003724">
    <property type="term" value="F:RNA helicase activity"/>
    <property type="evidence" value="ECO:0007669"/>
    <property type="project" value="TreeGrafter"/>
</dbReference>
<dbReference type="GO" id="GO:0002151">
    <property type="term" value="F:G-quadruplex RNA binding"/>
    <property type="evidence" value="ECO:0007669"/>
    <property type="project" value="TreeGrafter"/>
</dbReference>
<keyword evidence="2" id="KW-0067">ATP-binding</keyword>
<keyword evidence="1" id="KW-0378">Hydrolase</keyword>
<evidence type="ECO:0000313" key="4">
    <source>
        <dbReference type="EMBL" id="KAH7931590.1"/>
    </source>
</evidence>
<evidence type="ECO:0000256" key="2">
    <source>
        <dbReference type="ARBA" id="ARBA00022806"/>
    </source>
</evidence>
<evidence type="ECO:0000313" key="5">
    <source>
        <dbReference type="Proteomes" id="UP000821866"/>
    </source>
</evidence>
<gene>
    <name evidence="4" type="ORF">HPB51_029806</name>
</gene>
<keyword evidence="5" id="KW-1185">Reference proteome</keyword>
<dbReference type="PANTHER" id="PTHR18934">
    <property type="entry name" value="ATP-DEPENDENT RNA HELICASE"/>
    <property type="match status" value="1"/>
</dbReference>
<dbReference type="AlphaFoldDB" id="A0A9J6CT58"/>
<keyword evidence="2" id="KW-0547">Nucleotide-binding</keyword>
<reference evidence="4" key="1">
    <citation type="journal article" date="2020" name="Cell">
        <title>Large-Scale Comparative Analyses of Tick Genomes Elucidate Their Genetic Diversity and Vector Capacities.</title>
        <authorList>
            <consortium name="Tick Genome and Microbiome Consortium (TIGMIC)"/>
            <person name="Jia N."/>
            <person name="Wang J."/>
            <person name="Shi W."/>
            <person name="Du L."/>
            <person name="Sun Y."/>
            <person name="Zhan W."/>
            <person name="Jiang J.F."/>
            <person name="Wang Q."/>
            <person name="Zhang B."/>
            <person name="Ji P."/>
            <person name="Bell-Sakyi L."/>
            <person name="Cui X.M."/>
            <person name="Yuan T.T."/>
            <person name="Jiang B.G."/>
            <person name="Yang W.F."/>
            <person name="Lam T.T."/>
            <person name="Chang Q.C."/>
            <person name="Ding S.J."/>
            <person name="Wang X.J."/>
            <person name="Zhu J.G."/>
            <person name="Ruan X.D."/>
            <person name="Zhao L."/>
            <person name="Wei J.T."/>
            <person name="Ye R.Z."/>
            <person name="Que T.C."/>
            <person name="Du C.H."/>
            <person name="Zhou Y.H."/>
            <person name="Cheng J.X."/>
            <person name="Dai P.F."/>
            <person name="Guo W.B."/>
            <person name="Han X.H."/>
            <person name="Huang E.J."/>
            <person name="Li L.F."/>
            <person name="Wei W."/>
            <person name="Gao Y.C."/>
            <person name="Liu J.Z."/>
            <person name="Shao H.Z."/>
            <person name="Wang X."/>
            <person name="Wang C.C."/>
            <person name="Yang T.C."/>
            <person name="Huo Q.B."/>
            <person name="Li W."/>
            <person name="Chen H.Y."/>
            <person name="Chen S.E."/>
            <person name="Zhou L.G."/>
            <person name="Ni X.B."/>
            <person name="Tian J.H."/>
            <person name="Sheng Y."/>
            <person name="Liu T."/>
            <person name="Pan Y.S."/>
            <person name="Xia L.Y."/>
            <person name="Li J."/>
            <person name="Zhao F."/>
            <person name="Cao W.C."/>
        </authorList>
    </citation>
    <scope>NUCLEOTIDE SEQUENCE</scope>
    <source>
        <strain evidence="4">Rmic-2018</strain>
    </source>
</reference>
<dbReference type="SUPFAM" id="SSF52540">
    <property type="entry name" value="P-loop containing nucleoside triphosphate hydrolases"/>
    <property type="match status" value="1"/>
</dbReference>
<dbReference type="InterPro" id="IPR027417">
    <property type="entry name" value="P-loop_NTPase"/>
</dbReference>
<organism evidence="4 5">
    <name type="scientific">Rhipicephalus microplus</name>
    <name type="common">Cattle tick</name>
    <name type="synonym">Boophilus microplus</name>
    <dbReference type="NCBI Taxonomy" id="6941"/>
    <lineage>
        <taxon>Eukaryota</taxon>
        <taxon>Metazoa</taxon>
        <taxon>Ecdysozoa</taxon>
        <taxon>Arthropoda</taxon>
        <taxon>Chelicerata</taxon>
        <taxon>Arachnida</taxon>
        <taxon>Acari</taxon>
        <taxon>Parasitiformes</taxon>
        <taxon>Ixodida</taxon>
        <taxon>Ixodoidea</taxon>
        <taxon>Ixodidae</taxon>
        <taxon>Rhipicephalinae</taxon>
        <taxon>Rhipicephalus</taxon>
        <taxon>Boophilus</taxon>
    </lineage>
</organism>
<sequence length="392" mass="43481">MSGIPNDRHTKNTGHAFSHCRKEILSAVSRKRVVVICGETGSGKTTQVPQFIFEHWVREGMGSRCNIVITQPRRFAAVSVVKWVATERRDKVTEDFVEIPSDSDSFAGGDDFSDSDPEYEVNDKAVKTSKQRLEARKAISAVCESSDTESEQDDVPVMTAKAGMQAIEHAASLNTWRPPVTARQRRLRGNTAACPESTSCAAVPGVVKSKAVRTGQEVAYNVYAQVRKSDPQLSVRAACRKVSELTGVSERSVFRIKLDVNSGTLKSPKRKRLRLPAMDDRAKTGKTRLELHDSFSLAALRRKVHQYFLRNELPTAAKLAQDVTSATWVHASVNHVTILLKIALEFPKMRLAFPAAKREQTRADVDCETRTALVKSKPKHPSKRSDYLATPP</sequence>